<reference evidence="2" key="1">
    <citation type="submission" date="2021-04" db="EMBL/GenBank/DDBJ databases">
        <authorList>
            <person name="Chebbi M.A.C M."/>
        </authorList>
    </citation>
    <scope>NUCLEOTIDE SEQUENCE</scope>
</reference>
<keyword evidence="3" id="KW-1185">Reference proteome</keyword>
<protein>
    <submittedName>
        <fullName evidence="2">Uncharacterized protein</fullName>
    </submittedName>
</protein>
<dbReference type="EMBL" id="CAJNRD030001120">
    <property type="protein sequence ID" value="CAG5093291.1"/>
    <property type="molecule type" value="Genomic_DNA"/>
</dbReference>
<proteinExistence type="predicted"/>
<gene>
    <name evidence="2" type="ORF">HICCMSTLAB_LOCUS6731</name>
</gene>
<organism evidence="2 3">
    <name type="scientific">Cotesia congregata</name>
    <name type="common">Parasitoid wasp</name>
    <name type="synonym">Apanteles congregatus</name>
    <dbReference type="NCBI Taxonomy" id="51543"/>
    <lineage>
        <taxon>Eukaryota</taxon>
        <taxon>Metazoa</taxon>
        <taxon>Ecdysozoa</taxon>
        <taxon>Arthropoda</taxon>
        <taxon>Hexapoda</taxon>
        <taxon>Insecta</taxon>
        <taxon>Pterygota</taxon>
        <taxon>Neoptera</taxon>
        <taxon>Endopterygota</taxon>
        <taxon>Hymenoptera</taxon>
        <taxon>Apocrita</taxon>
        <taxon>Ichneumonoidea</taxon>
        <taxon>Braconidae</taxon>
        <taxon>Microgastrinae</taxon>
        <taxon>Cotesia</taxon>
    </lineage>
</organism>
<accession>A0A8J2ML46</accession>
<evidence type="ECO:0000256" key="1">
    <source>
        <dbReference type="SAM" id="MobiDB-lite"/>
    </source>
</evidence>
<feature type="compositionally biased region" description="Basic and acidic residues" evidence="1">
    <location>
        <begin position="64"/>
        <end position="85"/>
    </location>
</feature>
<dbReference type="Proteomes" id="UP000786811">
    <property type="component" value="Unassembled WGS sequence"/>
</dbReference>
<name>A0A8J2ML46_COTCN</name>
<feature type="region of interest" description="Disordered" evidence="1">
    <location>
        <begin position="57"/>
        <end position="134"/>
    </location>
</feature>
<evidence type="ECO:0000313" key="3">
    <source>
        <dbReference type="Proteomes" id="UP000786811"/>
    </source>
</evidence>
<dbReference type="AlphaFoldDB" id="A0A8J2ML46"/>
<evidence type="ECO:0000313" key="2">
    <source>
        <dbReference type="EMBL" id="CAG5093291.1"/>
    </source>
</evidence>
<sequence length="134" mass="14920">TNNSLIFVDSRNVLNKKLKALDGIVSPKTINTQEIVPINRKEPQAHCSHSVVDLLAEEDEENPEEHTSARKKIRFENENSSEKNNDSLIDITGDDKKDQNDDNLTIKVGEKNISSASKETGKITPANYTSNSDQ</sequence>
<comment type="caution">
    <text evidence="2">The sequence shown here is derived from an EMBL/GenBank/DDBJ whole genome shotgun (WGS) entry which is preliminary data.</text>
</comment>
<feature type="non-terminal residue" evidence="2">
    <location>
        <position position="134"/>
    </location>
</feature>
<dbReference type="OrthoDB" id="10447544at2759"/>